<dbReference type="InterPro" id="IPR017961">
    <property type="entry name" value="DNA_pol_Y-fam_little_finger"/>
</dbReference>
<dbReference type="GO" id="GO:0009432">
    <property type="term" value="P:SOS response"/>
    <property type="evidence" value="ECO:0007669"/>
    <property type="project" value="TreeGrafter"/>
</dbReference>
<protein>
    <submittedName>
        <fullName evidence="3">DNA polymerase IV</fullName>
    </submittedName>
</protein>
<dbReference type="InterPro" id="IPR043502">
    <property type="entry name" value="DNA/RNA_pol_sf"/>
</dbReference>
<evidence type="ECO:0000259" key="2">
    <source>
        <dbReference type="PROSITE" id="PS50173"/>
    </source>
</evidence>
<dbReference type="Gene3D" id="3.40.1170.60">
    <property type="match status" value="1"/>
</dbReference>
<evidence type="ECO:0000313" key="4">
    <source>
        <dbReference type="Proteomes" id="UP000202031"/>
    </source>
</evidence>
<dbReference type="Pfam" id="PF00817">
    <property type="entry name" value="IMS"/>
    <property type="match status" value="1"/>
</dbReference>
<dbReference type="Proteomes" id="UP000202031">
    <property type="component" value="Chromosome"/>
</dbReference>
<reference evidence="4" key="2">
    <citation type="journal article" date="2017" name="Genome Biol. Evol.">
        <title>Comparative genomic analysis identifies a Campylobacter clade deficient in selenium metabolism.</title>
        <authorList>
            <person name="Miller W.G."/>
            <person name="Yee E."/>
            <person name="Lopes B.S."/>
            <person name="Chapman M.H."/>
            <person name="Huynh S."/>
            <person name="Bono J.L."/>
            <person name="Parker C.T."/>
            <person name="Strachan N.J.C."/>
            <person name="Forbes K.J."/>
        </authorList>
    </citation>
    <scope>NUCLEOTIDE SEQUENCE [LARGE SCALE GENOMIC DNA]</scope>
    <source>
        <strain evidence="4">NCTC 13004</strain>
    </source>
</reference>
<dbReference type="EMBL" id="CP015578">
    <property type="protein sequence ID" value="ARQ97249.1"/>
    <property type="molecule type" value="Genomic_DNA"/>
</dbReference>
<dbReference type="Pfam" id="PF11799">
    <property type="entry name" value="IMS_C"/>
    <property type="match status" value="1"/>
</dbReference>
<name>A0A1X9SM10_9BACT</name>
<organism evidence="3 4">
    <name type="scientific">Campylobacter lanienae NCTC 13004</name>
    <dbReference type="NCBI Taxonomy" id="1031753"/>
    <lineage>
        <taxon>Bacteria</taxon>
        <taxon>Pseudomonadati</taxon>
        <taxon>Campylobacterota</taxon>
        <taxon>Epsilonproteobacteria</taxon>
        <taxon>Campylobacterales</taxon>
        <taxon>Campylobacteraceae</taxon>
        <taxon>Campylobacter</taxon>
    </lineage>
</organism>
<dbReference type="GO" id="GO:0003684">
    <property type="term" value="F:damaged DNA binding"/>
    <property type="evidence" value="ECO:0007669"/>
    <property type="project" value="InterPro"/>
</dbReference>
<dbReference type="GO" id="GO:0005829">
    <property type="term" value="C:cytosol"/>
    <property type="evidence" value="ECO:0007669"/>
    <property type="project" value="TreeGrafter"/>
</dbReference>
<dbReference type="Gene3D" id="1.10.150.20">
    <property type="entry name" value="5' to 3' exonuclease, C-terminal subdomain"/>
    <property type="match status" value="1"/>
</dbReference>
<dbReference type="InterPro" id="IPR001126">
    <property type="entry name" value="UmuC"/>
</dbReference>
<dbReference type="AlphaFoldDB" id="A0A1X9SM10"/>
<dbReference type="InterPro" id="IPR050116">
    <property type="entry name" value="DNA_polymerase-Y"/>
</dbReference>
<dbReference type="PROSITE" id="PS50173">
    <property type="entry name" value="UMUC"/>
    <property type="match status" value="1"/>
</dbReference>
<feature type="domain" description="UmuC" evidence="2">
    <location>
        <begin position="2"/>
        <end position="187"/>
    </location>
</feature>
<proteinExistence type="inferred from homology"/>
<dbReference type="GeneID" id="46920967"/>
<dbReference type="PANTHER" id="PTHR11076:SF33">
    <property type="entry name" value="DNA POLYMERASE KAPPA"/>
    <property type="match status" value="1"/>
</dbReference>
<dbReference type="GO" id="GO:0006281">
    <property type="term" value="P:DNA repair"/>
    <property type="evidence" value="ECO:0007669"/>
    <property type="project" value="InterPro"/>
</dbReference>
<evidence type="ECO:0000313" key="3">
    <source>
        <dbReference type="EMBL" id="ARQ97249.1"/>
    </source>
</evidence>
<accession>A0A1X9SM10</accession>
<gene>
    <name evidence="3" type="primary">dinP</name>
    <name evidence="3" type="ORF">CLAN_0494</name>
</gene>
<dbReference type="GO" id="GO:0042276">
    <property type="term" value="P:error-prone translesion synthesis"/>
    <property type="evidence" value="ECO:0007669"/>
    <property type="project" value="TreeGrafter"/>
</dbReference>
<dbReference type="RefSeq" id="WP_096013479.1">
    <property type="nucleotide sequence ID" value="NZ_CP015578.1"/>
</dbReference>
<dbReference type="SUPFAM" id="SSF56672">
    <property type="entry name" value="DNA/RNA polymerases"/>
    <property type="match status" value="1"/>
</dbReference>
<dbReference type="Gene3D" id="3.30.70.270">
    <property type="match status" value="1"/>
</dbReference>
<evidence type="ECO:0000256" key="1">
    <source>
        <dbReference type="ARBA" id="ARBA00010945"/>
    </source>
</evidence>
<comment type="similarity">
    <text evidence="1">Belongs to the DNA polymerase type-Y family.</text>
</comment>
<reference evidence="4" key="1">
    <citation type="journal article" date="2017" name="Genome Biol. Evol.">
        <title>Comparative Genomic Analysis Identifies a Campylobacter Clade Deficient in Selenium Metabolism.</title>
        <authorList>
            <person name="Miller W.G."/>
            <person name="Yee E."/>
            <person name="Lopes B.S."/>
            <person name="Chapman M.H."/>
            <person name="Huynh S."/>
            <person name="Bono J.L."/>
            <person name="Parker C.T."/>
            <person name="Strachan N.J.C."/>
            <person name="Forbes K.J."/>
        </authorList>
    </citation>
    <scope>NUCLEOTIDE SEQUENCE [LARGE SCALE GENOMIC DNA]</scope>
    <source>
        <strain evidence="4">NCTC 13004</strain>
    </source>
</reference>
<dbReference type="GO" id="GO:0003887">
    <property type="term" value="F:DNA-directed DNA polymerase activity"/>
    <property type="evidence" value="ECO:0007669"/>
    <property type="project" value="UniProtKB-KW"/>
</dbReference>
<dbReference type="KEGG" id="clx:CLAN_0494"/>
<dbReference type="InterPro" id="IPR043128">
    <property type="entry name" value="Rev_trsase/Diguanyl_cyclase"/>
</dbReference>
<dbReference type="PANTHER" id="PTHR11076">
    <property type="entry name" value="DNA REPAIR POLYMERASE UMUC / TRANSFERASE FAMILY MEMBER"/>
    <property type="match status" value="1"/>
</dbReference>
<sequence length="380" mass="42826">MFIHIDLDAFFISAASTIDKSLIGKKAAVASGSKFDIFGDYQDIGIILSASYEARSVGIRCAMHANLAKKICPELILIPTDFNLYHNLSNQLYKLLLNYTDEIEKYSIDECFVDLSGTKFDNNPLEFAKKLKFEINNILNLPCSIGIAPNKLLAKLATDLAKPSKIYQINSAYEVENLAISMLPGVGKSLYKNLSKYGISTIKDALYAGQIFDNLGKNALNLYNSLTLKYKDKIIKNQPKKSLAIARSFSPIKNRDEIDKRVMILCRHLYFSVASQAMSPSKFELKIRYKGQEPSSASVSINEHFTHKLLEQKVREMLVNLDKFKEYEINYLSLCAAGFDKQKEITLFDNQNPKNSKISSAIIEIQKKYGIDAIKTLSEF</sequence>